<name>A0A0W0CWC0_CANGB</name>
<dbReference type="GO" id="GO:0034399">
    <property type="term" value="C:nuclear periphery"/>
    <property type="evidence" value="ECO:0007669"/>
    <property type="project" value="TreeGrafter"/>
</dbReference>
<keyword evidence="3" id="KW-0498">Mitosis</keyword>
<dbReference type="GO" id="GO:0031145">
    <property type="term" value="P:anaphase-promoting complex-dependent catabolic process"/>
    <property type="evidence" value="ECO:0007669"/>
    <property type="project" value="InterPro"/>
</dbReference>
<dbReference type="VEuPathDB" id="FungiDB:B1J91_B01859g"/>
<dbReference type="VEuPathDB" id="FungiDB:CAGL0B01859g"/>
<evidence type="ECO:0000259" key="6">
    <source>
        <dbReference type="Pfam" id="PF12896"/>
    </source>
</evidence>
<keyword evidence="4" id="KW-0833">Ubl conjugation pathway</keyword>
<dbReference type="VEuPathDB" id="FungiDB:GWK60_B01683"/>
<evidence type="ECO:0000256" key="3">
    <source>
        <dbReference type="ARBA" id="ARBA00022776"/>
    </source>
</evidence>
<organism evidence="7 8">
    <name type="scientific">Candida glabrata</name>
    <name type="common">Yeast</name>
    <name type="synonym">Torulopsis glabrata</name>
    <dbReference type="NCBI Taxonomy" id="5478"/>
    <lineage>
        <taxon>Eukaryota</taxon>
        <taxon>Fungi</taxon>
        <taxon>Dikarya</taxon>
        <taxon>Ascomycota</taxon>
        <taxon>Saccharomycotina</taxon>
        <taxon>Saccharomycetes</taxon>
        <taxon>Saccharomycetales</taxon>
        <taxon>Saccharomycetaceae</taxon>
        <taxon>Nakaseomyces</taxon>
    </lineage>
</organism>
<dbReference type="PANTHER" id="PTHR13260">
    <property type="entry name" value="ANAPHASE PROMOTING COMPLEX SUBUNIT 4 APC4"/>
    <property type="match status" value="1"/>
</dbReference>
<dbReference type="VEuPathDB" id="FungiDB:GVI51_B01727"/>
<dbReference type="Proteomes" id="UP000054886">
    <property type="component" value="Unassembled WGS sequence"/>
</dbReference>
<evidence type="ECO:0000256" key="4">
    <source>
        <dbReference type="ARBA" id="ARBA00022786"/>
    </source>
</evidence>
<evidence type="ECO:0000313" key="7">
    <source>
        <dbReference type="EMBL" id="KTB03884.1"/>
    </source>
</evidence>
<accession>A0A0W0CWC0</accession>
<evidence type="ECO:0000256" key="2">
    <source>
        <dbReference type="ARBA" id="ARBA00022618"/>
    </source>
</evidence>
<comment type="caution">
    <text evidence="7">The sequence shown here is derived from an EMBL/GenBank/DDBJ whole genome shotgun (WGS) entry which is preliminary data.</text>
</comment>
<sequence>MGEDIVLDRFLKYNPKYGLFGMNEDNHSLVIKRTSDNVGIVKINVRNIVLLLDYFWDPIDGKYLALFLKDGSVRIYDIFNGGKLISFLRVLPVVLGSDKPSLDCCLWDRIIIPKSGSSELRIPNNDLTESMPTLVKFVQDAKQIDIIPNRSITKLWRSIGNNEKKVVDVHLGYSCSSAQVTILINGEYLIEKTVSDINQIQKKMPISLNKKECCEAIYEIHFDDYSRLQIDLTGILLNDDKLDLIETQIKMTNHFDLIKDHFNLIEKSVLAPYYEFLESIGGINDLDVLERLFLIGELDTKLGNWFKETINEKNLKKWSRLGNEFYSNFKQILIIVFVPICERLMVLTNRINGMIKGIDLQESQETSLLNISELQSFLNLVLKLLAELNEDETYFKQDFLPWLTDKVYESINNEYKSVFFKAEYGNNKRILNIIKYFEATVIEIDYSLRTHLNKLKDENEKIINLFQKFSKSSLKTCLSEFETKLFEPKKAVKLLACGKICNDVCNYVQVLMSKDYILEILLVDAVTGTVLLSEKYNSIQNPFGYEITLDNIISCTLVGTEKVNKDDTYMQDILAGGNSLVQENDDKIEIYAVFGTALDVDIENIIQVKLHPPKISLKLRAA</sequence>
<dbReference type="GO" id="GO:0070979">
    <property type="term" value="P:protein K11-linked ubiquitination"/>
    <property type="evidence" value="ECO:0007669"/>
    <property type="project" value="TreeGrafter"/>
</dbReference>
<dbReference type="InterPro" id="IPR024790">
    <property type="entry name" value="APC4_long_dom"/>
</dbReference>
<keyword evidence="5" id="KW-0131">Cell cycle</keyword>
<reference evidence="7 8" key="1">
    <citation type="submission" date="2015-10" db="EMBL/GenBank/DDBJ databases">
        <title>Draft genomes sequences of Candida glabrata isolates 1A, 1B, 2A, 2B, 3A and 3B.</title>
        <authorList>
            <person name="Haavelsrud O.E."/>
            <person name="Gaustad P."/>
        </authorList>
    </citation>
    <scope>NUCLEOTIDE SEQUENCE [LARGE SCALE GENOMIC DNA]</scope>
    <source>
        <strain evidence="7">910700640</strain>
    </source>
</reference>
<protein>
    <recommendedName>
        <fullName evidence="1">Anaphase-promoting complex subunit 4</fullName>
    </recommendedName>
</protein>
<gene>
    <name evidence="7" type="ORF">AO440_000241</name>
</gene>
<dbReference type="InterPro" id="IPR024789">
    <property type="entry name" value="APC4"/>
</dbReference>
<evidence type="ECO:0000313" key="8">
    <source>
        <dbReference type="Proteomes" id="UP000054886"/>
    </source>
</evidence>
<evidence type="ECO:0000256" key="5">
    <source>
        <dbReference type="ARBA" id="ARBA00023306"/>
    </source>
</evidence>
<dbReference type="PANTHER" id="PTHR13260:SF0">
    <property type="entry name" value="ANAPHASE-PROMOTING COMPLEX SUBUNIT 4"/>
    <property type="match status" value="1"/>
</dbReference>
<dbReference type="GO" id="GO:0051301">
    <property type="term" value="P:cell division"/>
    <property type="evidence" value="ECO:0007669"/>
    <property type="project" value="UniProtKB-KW"/>
</dbReference>
<dbReference type="GO" id="GO:0005680">
    <property type="term" value="C:anaphase-promoting complex"/>
    <property type="evidence" value="ECO:0007669"/>
    <property type="project" value="InterPro"/>
</dbReference>
<dbReference type="EMBL" id="LLZZ01000118">
    <property type="protein sequence ID" value="KTB03884.1"/>
    <property type="molecule type" value="Genomic_DNA"/>
</dbReference>
<keyword evidence="2" id="KW-0132">Cell division</keyword>
<dbReference type="AlphaFoldDB" id="A0A0W0CWC0"/>
<evidence type="ECO:0000256" key="1">
    <source>
        <dbReference type="ARBA" id="ARBA00016067"/>
    </source>
</evidence>
<dbReference type="Pfam" id="PF12896">
    <property type="entry name" value="ANAPC4"/>
    <property type="match status" value="1"/>
</dbReference>
<feature type="domain" description="Anaphase-promoting complex subunit 4 long" evidence="6">
    <location>
        <begin position="289"/>
        <end position="405"/>
    </location>
</feature>
<proteinExistence type="predicted"/>